<evidence type="ECO:0000256" key="1">
    <source>
        <dbReference type="ARBA" id="ARBA00004305"/>
    </source>
</evidence>
<evidence type="ECO:0000256" key="4">
    <source>
        <dbReference type="ARBA" id="ARBA00025715"/>
    </source>
</evidence>
<dbReference type="CDD" id="cd20268">
    <property type="entry name" value="Complex1_LYR_SDHAF1_LYRM8"/>
    <property type="match status" value="1"/>
</dbReference>
<keyword evidence="3" id="KW-0143">Chaperone</keyword>
<dbReference type="InterPro" id="IPR045295">
    <property type="entry name" value="Complex1_LYR_SDHAF1_LYRM8"/>
</dbReference>
<dbReference type="PANTHER" id="PTHR13675:SF1">
    <property type="entry name" value="SUCCINATE DEHYDROGENASE ASSEMBLY FACTOR 1, MITOCHONDRIAL"/>
    <property type="match status" value="1"/>
</dbReference>
<dbReference type="Proteomes" id="UP000250266">
    <property type="component" value="Unassembled WGS sequence"/>
</dbReference>
<comment type="similarity">
    <text evidence="4">Belongs to the complex I LYR family. SDHAF1 subfamily.</text>
</comment>
<sequence length="79" mass="9317">MAKLSGLQRDVLSLYRQCLRAVREKPVDARPNFRAFARSEFEKNMSLSKKDFSAIEYILRRGHRQLEIYMDPGIKNISR</sequence>
<proteinExistence type="inferred from homology"/>
<evidence type="ECO:0000256" key="2">
    <source>
        <dbReference type="ARBA" id="ARBA00023128"/>
    </source>
</evidence>
<accession>A0A8E2JHU3</accession>
<evidence type="ECO:0000313" key="7">
    <source>
        <dbReference type="Proteomes" id="UP000250266"/>
    </source>
</evidence>
<dbReference type="OrthoDB" id="273010at2759"/>
<comment type="subcellular location">
    <subcellularLocation>
        <location evidence="1">Mitochondrion matrix</location>
    </subcellularLocation>
</comment>
<dbReference type="PANTHER" id="PTHR13675">
    <property type="entry name" value="LYR MOTIF-CONTAINING PROTEIN 2"/>
    <property type="match status" value="1"/>
</dbReference>
<evidence type="ECO:0000256" key="3">
    <source>
        <dbReference type="ARBA" id="ARBA00023186"/>
    </source>
</evidence>
<protein>
    <recommendedName>
        <fullName evidence="5">Complex 1 LYR protein domain-containing protein</fullName>
    </recommendedName>
</protein>
<evidence type="ECO:0000313" key="6">
    <source>
        <dbReference type="EMBL" id="OCK82862.1"/>
    </source>
</evidence>
<dbReference type="InterPro" id="IPR008011">
    <property type="entry name" value="Complex1_LYR_dom"/>
</dbReference>
<dbReference type="EMBL" id="KV744876">
    <property type="protein sequence ID" value="OCK82862.1"/>
    <property type="molecule type" value="Genomic_DNA"/>
</dbReference>
<gene>
    <name evidence="6" type="ORF">K432DRAFT_380039</name>
</gene>
<dbReference type="GO" id="GO:0034553">
    <property type="term" value="P:mitochondrial respiratory chain complex II assembly"/>
    <property type="evidence" value="ECO:0007669"/>
    <property type="project" value="InterPro"/>
</dbReference>
<organism evidence="6 7">
    <name type="scientific">Lepidopterella palustris CBS 459.81</name>
    <dbReference type="NCBI Taxonomy" id="1314670"/>
    <lineage>
        <taxon>Eukaryota</taxon>
        <taxon>Fungi</taxon>
        <taxon>Dikarya</taxon>
        <taxon>Ascomycota</taxon>
        <taxon>Pezizomycotina</taxon>
        <taxon>Dothideomycetes</taxon>
        <taxon>Pleosporomycetidae</taxon>
        <taxon>Mytilinidiales</taxon>
        <taxon>Argynnaceae</taxon>
        <taxon>Lepidopterella</taxon>
    </lineage>
</organism>
<feature type="domain" description="Complex 1 LYR protein" evidence="5">
    <location>
        <begin position="9"/>
        <end position="67"/>
    </location>
</feature>
<dbReference type="GO" id="GO:0005759">
    <property type="term" value="C:mitochondrial matrix"/>
    <property type="evidence" value="ECO:0007669"/>
    <property type="project" value="UniProtKB-SubCell"/>
</dbReference>
<keyword evidence="7" id="KW-1185">Reference proteome</keyword>
<dbReference type="Pfam" id="PF05347">
    <property type="entry name" value="Complex1_LYR"/>
    <property type="match status" value="1"/>
</dbReference>
<reference evidence="6 7" key="1">
    <citation type="journal article" date="2016" name="Nat. Commun.">
        <title>Ectomycorrhizal ecology is imprinted in the genome of the dominant symbiotic fungus Cenococcum geophilum.</title>
        <authorList>
            <consortium name="DOE Joint Genome Institute"/>
            <person name="Peter M."/>
            <person name="Kohler A."/>
            <person name="Ohm R.A."/>
            <person name="Kuo A."/>
            <person name="Krutzmann J."/>
            <person name="Morin E."/>
            <person name="Arend M."/>
            <person name="Barry K.W."/>
            <person name="Binder M."/>
            <person name="Choi C."/>
            <person name="Clum A."/>
            <person name="Copeland A."/>
            <person name="Grisel N."/>
            <person name="Haridas S."/>
            <person name="Kipfer T."/>
            <person name="LaButti K."/>
            <person name="Lindquist E."/>
            <person name="Lipzen A."/>
            <person name="Maire R."/>
            <person name="Meier B."/>
            <person name="Mihaltcheva S."/>
            <person name="Molinier V."/>
            <person name="Murat C."/>
            <person name="Poggeler S."/>
            <person name="Quandt C.A."/>
            <person name="Sperisen C."/>
            <person name="Tritt A."/>
            <person name="Tisserant E."/>
            <person name="Crous P.W."/>
            <person name="Henrissat B."/>
            <person name="Nehls U."/>
            <person name="Egli S."/>
            <person name="Spatafora J.W."/>
            <person name="Grigoriev I.V."/>
            <person name="Martin F.M."/>
        </authorList>
    </citation>
    <scope>NUCLEOTIDE SEQUENCE [LARGE SCALE GENOMIC DNA]</scope>
    <source>
        <strain evidence="6 7">CBS 459.81</strain>
    </source>
</reference>
<keyword evidence="2" id="KW-0496">Mitochondrion</keyword>
<name>A0A8E2JHU3_9PEZI</name>
<dbReference type="AlphaFoldDB" id="A0A8E2JHU3"/>
<evidence type="ECO:0000259" key="5">
    <source>
        <dbReference type="Pfam" id="PF05347"/>
    </source>
</evidence>